<comment type="caution">
    <text evidence="1">The sequence shown here is derived from an EMBL/GenBank/DDBJ whole genome shotgun (WGS) entry which is preliminary data.</text>
</comment>
<gene>
    <name evidence="1" type="ORF">J6TS1_12300</name>
</gene>
<name>A0ABQ4KTN4_SIMTE</name>
<organism evidence="1 2">
    <name type="scientific">Siminovitchia terrae</name>
    <name type="common">Bacillus terrae</name>
    <dbReference type="NCBI Taxonomy" id="1914933"/>
    <lineage>
        <taxon>Bacteria</taxon>
        <taxon>Bacillati</taxon>
        <taxon>Bacillota</taxon>
        <taxon>Bacilli</taxon>
        <taxon>Bacillales</taxon>
        <taxon>Bacillaceae</taxon>
        <taxon>Siminovitchia</taxon>
    </lineage>
</organism>
<evidence type="ECO:0000313" key="2">
    <source>
        <dbReference type="Proteomes" id="UP000680670"/>
    </source>
</evidence>
<protein>
    <submittedName>
        <fullName evidence="1">Uncharacterized protein</fullName>
    </submittedName>
</protein>
<reference evidence="1 2" key="1">
    <citation type="submission" date="2021-03" db="EMBL/GenBank/DDBJ databases">
        <title>Antimicrobial resistance genes in bacteria isolated from Japanese honey, and their potential for conferring macrolide and lincosamide resistance in the American foulbrood pathogen Paenibacillus larvae.</title>
        <authorList>
            <person name="Okamoto M."/>
            <person name="Kumagai M."/>
            <person name="Kanamori H."/>
            <person name="Takamatsu D."/>
        </authorList>
    </citation>
    <scope>NUCLEOTIDE SEQUENCE [LARGE SCALE GENOMIC DNA]</scope>
    <source>
        <strain evidence="1 2">J6TS1</strain>
    </source>
</reference>
<evidence type="ECO:0000313" key="1">
    <source>
        <dbReference type="EMBL" id="GIN95360.1"/>
    </source>
</evidence>
<proteinExistence type="predicted"/>
<dbReference type="EMBL" id="BORJ01000002">
    <property type="protein sequence ID" value="GIN95360.1"/>
    <property type="molecule type" value="Genomic_DNA"/>
</dbReference>
<sequence>MVPPLLAEKPTHFANNKQQCLLSVSFNVEIHVEAYYLPIGKVQLEGSEVHSPFPHTSSHLPLALLSVKKQLLLFIIAKRYPLKF</sequence>
<accession>A0ABQ4KTN4</accession>
<dbReference type="Proteomes" id="UP000680670">
    <property type="component" value="Unassembled WGS sequence"/>
</dbReference>
<keyword evidence="2" id="KW-1185">Reference proteome</keyword>